<sequence>MSGNQYVIVGSEVDQAAFYLHGDGSIDDQKGGDGQPLNVEFIGKLMVRLSKLGPGGLPPAELDKLEDQVRHALMVQDFSVQSGGAALSDDERAAILDNTDVRIEFERRKRRQKKPDRNTRILVVPSDQTLEITDKQLQDQGSSDGFRPPLSYELDRALMLASMKDEILQMTREFATKGEPGWTQALQDALERHMAETLKARGVFNDAGGGAADDVKNEIMKSPLRAFYRSVGIYATNMCR</sequence>
<dbReference type="AlphaFoldDB" id="A0A2H5EVM4"/>
<dbReference type="EMBL" id="CP025430">
    <property type="protein sequence ID" value="AUH63349.1"/>
    <property type="molecule type" value="Genomic_DNA"/>
</dbReference>
<proteinExistence type="predicted"/>
<dbReference type="Proteomes" id="UP000234530">
    <property type="component" value="Chromosome"/>
</dbReference>
<dbReference type="OrthoDB" id="7767808at2"/>
<protein>
    <submittedName>
        <fullName evidence="1">Uncharacterized protein</fullName>
    </submittedName>
</protein>
<reference evidence="1 2" key="1">
    <citation type="journal article" date="2013" name="Antonie Van Leeuwenhoek">
        <title>Paracoccus zhejiangensis sp. nov., isolated from activated sludge in wastewater-treatment system.</title>
        <authorList>
            <person name="Wu Z.G."/>
            <person name="Zhang D.F."/>
            <person name="Liu Y.L."/>
            <person name="Wang F."/>
            <person name="Jiang X."/>
            <person name="Li C."/>
            <person name="Li S.P."/>
            <person name="Hong Q."/>
            <person name="Li W.J."/>
        </authorList>
    </citation>
    <scope>NUCLEOTIDE SEQUENCE [LARGE SCALE GENOMIC DNA]</scope>
    <source>
        <strain evidence="1 2">J6</strain>
    </source>
</reference>
<gene>
    <name evidence="1" type="ORF">CX676_03580</name>
</gene>
<evidence type="ECO:0000313" key="2">
    <source>
        <dbReference type="Proteomes" id="UP000234530"/>
    </source>
</evidence>
<evidence type="ECO:0000313" key="1">
    <source>
        <dbReference type="EMBL" id="AUH63349.1"/>
    </source>
</evidence>
<dbReference type="RefSeq" id="WP_101751391.1">
    <property type="nucleotide sequence ID" value="NZ_CP025430.1"/>
</dbReference>
<accession>A0A2H5EVM4</accession>
<organism evidence="1 2">
    <name type="scientific">Paracoccus zhejiangensis</name>
    <dbReference type="NCBI Taxonomy" id="1077935"/>
    <lineage>
        <taxon>Bacteria</taxon>
        <taxon>Pseudomonadati</taxon>
        <taxon>Pseudomonadota</taxon>
        <taxon>Alphaproteobacteria</taxon>
        <taxon>Rhodobacterales</taxon>
        <taxon>Paracoccaceae</taxon>
        <taxon>Paracoccus</taxon>
    </lineage>
</organism>
<name>A0A2H5EVM4_9RHOB</name>
<keyword evidence="2" id="KW-1185">Reference proteome</keyword>
<dbReference type="KEGG" id="pzh:CX676_03580"/>